<gene>
    <name evidence="2" type="ORF">PHISCL_06657</name>
</gene>
<keyword evidence="3" id="KW-1185">Reference proteome</keyword>
<sequence length="244" mass="28019">MSYGLNTRPFHKPLRPIALRTDLIAERHTRLHMIPACDSRSETDYIIRDDMDDEIACTVTGKKFGGQPGREFRDKSGLPLFELHQKSIVFKQPWTVRLPGCGDKDLVTTQLRRTFRDFGNGNCDLMFENAAAIQNKHTREKMMKLQTYRRQSMLYAFDVLDGDRKVVEVQESVQKNEKLALMPESRKGYHPILDIRVAPGVDLTLVRFLIPYKDAADLCRLVLLPLSCRIGCMGYEELNAIDND</sequence>
<evidence type="ECO:0000256" key="1">
    <source>
        <dbReference type="ARBA" id="ARBA00005437"/>
    </source>
</evidence>
<name>A0A3A2ZVF7_9EURO</name>
<dbReference type="Gene3D" id="2.40.160.200">
    <property type="entry name" value="LURP1-related"/>
    <property type="match status" value="1"/>
</dbReference>
<reference evidence="3" key="1">
    <citation type="submission" date="2017-02" db="EMBL/GenBank/DDBJ databases">
        <authorList>
            <person name="Tafer H."/>
            <person name="Lopandic K."/>
        </authorList>
    </citation>
    <scope>NUCLEOTIDE SEQUENCE [LARGE SCALE GENOMIC DNA]</scope>
    <source>
        <strain evidence="3">CBS 366.77</strain>
    </source>
</reference>
<accession>A0A3A2ZVF7</accession>
<evidence type="ECO:0000313" key="3">
    <source>
        <dbReference type="Proteomes" id="UP000266188"/>
    </source>
</evidence>
<protein>
    <submittedName>
        <fullName evidence="2">Uncharacterized protein</fullName>
    </submittedName>
</protein>
<proteinExistence type="inferred from homology"/>
<dbReference type="InterPro" id="IPR038595">
    <property type="entry name" value="LOR_sf"/>
</dbReference>
<dbReference type="OrthoDB" id="97518at2759"/>
<dbReference type="EMBL" id="MVGC01000259">
    <property type="protein sequence ID" value="RJE21011.1"/>
    <property type="molecule type" value="Genomic_DNA"/>
</dbReference>
<dbReference type="AlphaFoldDB" id="A0A3A2ZVF7"/>
<organism evidence="2 3">
    <name type="scientific">Aspergillus sclerotialis</name>
    <dbReference type="NCBI Taxonomy" id="2070753"/>
    <lineage>
        <taxon>Eukaryota</taxon>
        <taxon>Fungi</taxon>
        <taxon>Dikarya</taxon>
        <taxon>Ascomycota</taxon>
        <taxon>Pezizomycotina</taxon>
        <taxon>Eurotiomycetes</taxon>
        <taxon>Eurotiomycetidae</taxon>
        <taxon>Eurotiales</taxon>
        <taxon>Aspergillaceae</taxon>
        <taxon>Aspergillus</taxon>
        <taxon>Aspergillus subgen. Polypaecilum</taxon>
    </lineage>
</organism>
<dbReference type="InterPro" id="IPR025659">
    <property type="entry name" value="Tubby-like_C"/>
</dbReference>
<dbReference type="SUPFAM" id="SSF54518">
    <property type="entry name" value="Tubby C-terminal domain-like"/>
    <property type="match status" value="1"/>
</dbReference>
<dbReference type="Proteomes" id="UP000266188">
    <property type="component" value="Unassembled WGS sequence"/>
</dbReference>
<evidence type="ECO:0000313" key="2">
    <source>
        <dbReference type="EMBL" id="RJE21011.1"/>
    </source>
</evidence>
<comment type="similarity">
    <text evidence="1">Belongs to the LOR family.</text>
</comment>
<comment type="caution">
    <text evidence="2">The sequence shown here is derived from an EMBL/GenBank/DDBJ whole genome shotgun (WGS) entry which is preliminary data.</text>
</comment>
<dbReference type="Pfam" id="PF04525">
    <property type="entry name" value="LOR"/>
    <property type="match status" value="1"/>
</dbReference>
<dbReference type="InterPro" id="IPR007612">
    <property type="entry name" value="LOR"/>
</dbReference>